<accession>O65866</accession>
<dbReference type="PANTHER" id="PTHR31232">
    <property type="match status" value="1"/>
</dbReference>
<dbReference type="GO" id="GO:0060320">
    <property type="term" value="P:rejection of self pollen"/>
    <property type="evidence" value="ECO:0007669"/>
    <property type="project" value="UniProtKB-KW"/>
</dbReference>
<comment type="similarity">
    <text evidence="2 6">Belongs to the plant self-incompatibility (S1) protein family.</text>
</comment>
<keyword evidence="3 6" id="KW-0713">Self-incompatibility</keyword>
<feature type="chain" id="PRO_5025095964" description="S-protein homolog" evidence="6">
    <location>
        <begin position="21"/>
        <end position="134"/>
    </location>
</feature>
<dbReference type="AlphaFoldDB" id="O65866"/>
<dbReference type="GO" id="GO:0005576">
    <property type="term" value="C:extracellular region"/>
    <property type="evidence" value="ECO:0007669"/>
    <property type="project" value="UniProtKB-SubCell"/>
</dbReference>
<organism evidence="7">
    <name type="scientific">Papaver nudicaule</name>
    <name type="common">Iceland poppy</name>
    <dbReference type="NCBI Taxonomy" id="74823"/>
    <lineage>
        <taxon>Eukaryota</taxon>
        <taxon>Viridiplantae</taxon>
        <taxon>Streptophyta</taxon>
        <taxon>Embryophyta</taxon>
        <taxon>Tracheophyta</taxon>
        <taxon>Spermatophyta</taxon>
        <taxon>Magnoliopsida</taxon>
        <taxon>Ranunculales</taxon>
        <taxon>Papaveraceae</taxon>
        <taxon>Papaveroideae</taxon>
        <taxon>Papaver</taxon>
    </lineage>
</organism>
<evidence type="ECO:0000256" key="2">
    <source>
        <dbReference type="ARBA" id="ARBA00005581"/>
    </source>
</evidence>
<reference evidence="7" key="1">
    <citation type="journal article" date="1998" name="Sex. Plant Reprod.">
        <title>Identification and cloning of related self-incompatibility S-genes in Papaver rhoeas and Papaver nudicaule.</title>
        <authorList>
            <person name="Kurup S."/>
            <person name="Ride J.P."/>
            <person name="Jordan N."/>
            <person name="Fletcher G."/>
            <person name="Franklin-Tong VE."/>
            <person name="Franklin F.C.H."/>
        </authorList>
    </citation>
    <scope>NUCLEOTIDE SEQUENCE</scope>
</reference>
<sequence length="134" mass="15823">MKTLFVFTLLFFLCMSFSDGSRSRVQVRVMNRRGNGKTVEIHCQSGDDDLGNHVVPDGQEVNFSFRESFLENTRFWCDVQWSNEVKYHFDAYWSDRDRLGRCLSQCLWTMMEDGLYGYDQEKQVWELVHLAVKG</sequence>
<feature type="signal peptide" evidence="6">
    <location>
        <begin position="1"/>
        <end position="20"/>
    </location>
</feature>
<gene>
    <name evidence="7" type="primary">self-incompatibility</name>
</gene>
<proteinExistence type="evidence at transcript level"/>
<dbReference type="PANTHER" id="PTHR31232:SF18">
    <property type="entry name" value="S-PROTEIN HOMOLOG"/>
    <property type="match status" value="1"/>
</dbReference>
<dbReference type="InterPro" id="IPR010264">
    <property type="entry name" value="Self-incomp_S1"/>
</dbReference>
<dbReference type="EMBL" id="AJ005742">
    <property type="protein sequence ID" value="CAA06689.1"/>
    <property type="molecule type" value="mRNA"/>
</dbReference>
<comment type="subcellular location">
    <subcellularLocation>
        <location evidence="1 6">Secreted</location>
    </subcellularLocation>
</comment>
<reference evidence="7" key="2">
    <citation type="submission" date="1998-04" db="EMBL/GenBank/DDBJ databases">
        <authorList>
            <person name="Franklin C."/>
        </authorList>
    </citation>
    <scope>NUCLEOTIDE SEQUENCE</scope>
</reference>
<name>O65866_PAPNU</name>
<evidence type="ECO:0000256" key="1">
    <source>
        <dbReference type="ARBA" id="ARBA00004613"/>
    </source>
</evidence>
<evidence type="ECO:0000313" key="7">
    <source>
        <dbReference type="EMBL" id="CAA06689.1"/>
    </source>
</evidence>
<keyword evidence="5 6" id="KW-0732">Signal</keyword>
<dbReference type="Pfam" id="PF05938">
    <property type="entry name" value="Self-incomp_S1"/>
    <property type="match status" value="1"/>
</dbReference>
<protein>
    <recommendedName>
        <fullName evidence="6">S-protein homolog</fullName>
    </recommendedName>
</protein>
<keyword evidence="4 6" id="KW-0964">Secreted</keyword>
<evidence type="ECO:0000256" key="3">
    <source>
        <dbReference type="ARBA" id="ARBA00022471"/>
    </source>
</evidence>
<evidence type="ECO:0000256" key="5">
    <source>
        <dbReference type="ARBA" id="ARBA00022729"/>
    </source>
</evidence>
<evidence type="ECO:0000256" key="6">
    <source>
        <dbReference type="RuleBase" id="RU367044"/>
    </source>
</evidence>
<evidence type="ECO:0000256" key="4">
    <source>
        <dbReference type="ARBA" id="ARBA00022525"/>
    </source>
</evidence>